<dbReference type="GO" id="GO:0005770">
    <property type="term" value="C:late endosome"/>
    <property type="evidence" value="ECO:0007669"/>
    <property type="project" value="TreeGrafter"/>
</dbReference>
<dbReference type="SMART" id="SM00175">
    <property type="entry name" value="RAB"/>
    <property type="match status" value="1"/>
</dbReference>
<sequence length="159" mass="18073">QCLFNDFCLSVQVWDTAGTERFQSLGTMLYRQTDCCLLVYDVSTSKSFHGVELWRKEFLIQANIADADADNFPFVVIGNKTDLEDRQVSHKFAKEWCNSNHLVYYETSAKDSASVEAAFQVAVAEALKRRKDLGVNDQPNQIQLSSEEMKRDQKAKCAC</sequence>
<dbReference type="STRING" id="7897.ENSLACP00000016129"/>
<dbReference type="FunFam" id="3.40.50.300:FF:001447">
    <property type="entry name" value="Ras-related protein Rab-1B"/>
    <property type="match status" value="1"/>
</dbReference>
<dbReference type="Gene3D" id="3.40.50.300">
    <property type="entry name" value="P-loop containing nucleotide triphosphate hydrolases"/>
    <property type="match status" value="1"/>
</dbReference>
<protein>
    <recommendedName>
        <fullName evidence="6">RAB7A, member RAS oncogene family</fullName>
    </recommendedName>
</protein>
<dbReference type="HOGENOM" id="CLU_041217_10_7_1"/>
<reference evidence="4" key="2">
    <citation type="submission" date="2025-08" db="UniProtKB">
        <authorList>
            <consortium name="Ensembl"/>
        </authorList>
    </citation>
    <scope>IDENTIFICATION</scope>
</reference>
<evidence type="ECO:0000313" key="5">
    <source>
        <dbReference type="Proteomes" id="UP000008672"/>
    </source>
</evidence>
<dbReference type="PROSITE" id="PS51419">
    <property type="entry name" value="RAB"/>
    <property type="match status" value="1"/>
</dbReference>
<dbReference type="Pfam" id="PF00071">
    <property type="entry name" value="Ras"/>
    <property type="match status" value="1"/>
</dbReference>
<dbReference type="GeneTree" id="ENSGT00940000166196"/>
<dbReference type="InterPro" id="IPR027417">
    <property type="entry name" value="P-loop_NTPase"/>
</dbReference>
<evidence type="ECO:0000256" key="2">
    <source>
        <dbReference type="ARBA" id="ARBA00022741"/>
    </source>
</evidence>
<dbReference type="PANTHER" id="PTHR47981:SF6">
    <property type="entry name" value="SI:DKEY-13A21.4"/>
    <property type="match status" value="1"/>
</dbReference>
<dbReference type="InParanoid" id="H3B2K8"/>
<dbReference type="InterPro" id="IPR005225">
    <property type="entry name" value="Small_GTP-bd"/>
</dbReference>
<comment type="similarity">
    <text evidence="1">Belongs to the small GTPase superfamily. Rab family.</text>
</comment>
<accession>H3B2K8</accession>
<keyword evidence="5" id="KW-1185">Reference proteome</keyword>
<dbReference type="SMART" id="SM00173">
    <property type="entry name" value="RAS"/>
    <property type="match status" value="1"/>
</dbReference>
<reference evidence="5" key="1">
    <citation type="submission" date="2011-08" db="EMBL/GenBank/DDBJ databases">
        <title>The draft genome of Latimeria chalumnae.</title>
        <authorList>
            <person name="Di Palma F."/>
            <person name="Alfoldi J."/>
            <person name="Johnson J."/>
            <person name="Berlin A."/>
            <person name="Gnerre S."/>
            <person name="Jaffe D."/>
            <person name="MacCallum I."/>
            <person name="Young S."/>
            <person name="Walker B.J."/>
            <person name="Lander E."/>
            <person name="Lindblad-Toh K."/>
        </authorList>
    </citation>
    <scope>NUCLEOTIDE SEQUENCE [LARGE SCALE GENOMIC DNA]</scope>
    <source>
        <strain evidence="5">Wild caught</strain>
    </source>
</reference>
<dbReference type="NCBIfam" id="TIGR00231">
    <property type="entry name" value="small_GTP"/>
    <property type="match status" value="1"/>
</dbReference>
<dbReference type="eggNOG" id="KOG0394">
    <property type="taxonomic scope" value="Eukaryota"/>
</dbReference>
<dbReference type="PROSITE" id="PS51421">
    <property type="entry name" value="RAS"/>
    <property type="match status" value="1"/>
</dbReference>
<dbReference type="GO" id="GO:0090385">
    <property type="term" value="P:phagosome-lysosome fusion"/>
    <property type="evidence" value="ECO:0007669"/>
    <property type="project" value="TreeGrafter"/>
</dbReference>
<evidence type="ECO:0000256" key="3">
    <source>
        <dbReference type="ARBA" id="ARBA00023134"/>
    </source>
</evidence>
<dbReference type="OMA" id="LEMWHTE"/>
<dbReference type="PANTHER" id="PTHR47981">
    <property type="entry name" value="RAB FAMILY"/>
    <property type="match status" value="1"/>
</dbReference>
<dbReference type="GO" id="GO:0008333">
    <property type="term" value="P:endosome to lysosome transport"/>
    <property type="evidence" value="ECO:0007669"/>
    <property type="project" value="TreeGrafter"/>
</dbReference>
<dbReference type="GO" id="GO:0005525">
    <property type="term" value="F:GTP binding"/>
    <property type="evidence" value="ECO:0007669"/>
    <property type="project" value="UniProtKB-KW"/>
</dbReference>
<dbReference type="EMBL" id="AFYH01121124">
    <property type="status" value="NOT_ANNOTATED_CDS"/>
    <property type="molecule type" value="Genomic_DNA"/>
</dbReference>
<dbReference type="InterPro" id="IPR001806">
    <property type="entry name" value="Small_GTPase"/>
</dbReference>
<evidence type="ECO:0008006" key="6">
    <source>
        <dbReference type="Google" id="ProtNLM"/>
    </source>
</evidence>
<dbReference type="GO" id="GO:0003924">
    <property type="term" value="F:GTPase activity"/>
    <property type="evidence" value="ECO:0007669"/>
    <property type="project" value="InterPro"/>
</dbReference>
<dbReference type="Ensembl" id="ENSLACT00000016241.1">
    <property type="protein sequence ID" value="ENSLACP00000016129.1"/>
    <property type="gene ID" value="ENSLACG00000014206.1"/>
</dbReference>
<reference evidence="4" key="3">
    <citation type="submission" date="2025-09" db="UniProtKB">
        <authorList>
            <consortium name="Ensembl"/>
        </authorList>
    </citation>
    <scope>IDENTIFICATION</scope>
</reference>
<dbReference type="SUPFAM" id="SSF52540">
    <property type="entry name" value="P-loop containing nucleoside triphosphate hydrolases"/>
    <property type="match status" value="1"/>
</dbReference>
<evidence type="ECO:0000256" key="1">
    <source>
        <dbReference type="ARBA" id="ARBA00006270"/>
    </source>
</evidence>
<evidence type="ECO:0000313" key="4">
    <source>
        <dbReference type="Ensembl" id="ENSLACP00000016129.1"/>
    </source>
</evidence>
<name>H3B2K8_LATCH</name>
<dbReference type="GO" id="GO:0005764">
    <property type="term" value="C:lysosome"/>
    <property type="evidence" value="ECO:0007669"/>
    <property type="project" value="TreeGrafter"/>
</dbReference>
<dbReference type="GO" id="GO:0045335">
    <property type="term" value="C:phagocytic vesicle"/>
    <property type="evidence" value="ECO:0007669"/>
    <property type="project" value="TreeGrafter"/>
</dbReference>
<dbReference type="Proteomes" id="UP000008672">
    <property type="component" value="Unassembled WGS sequence"/>
</dbReference>
<proteinExistence type="inferred from homology"/>
<dbReference type="AlphaFoldDB" id="H3B2K8"/>
<dbReference type="PRINTS" id="PR00449">
    <property type="entry name" value="RASTRNSFRMNG"/>
</dbReference>
<organism evidence="4 5">
    <name type="scientific">Latimeria chalumnae</name>
    <name type="common">Coelacanth</name>
    <dbReference type="NCBI Taxonomy" id="7897"/>
    <lineage>
        <taxon>Eukaryota</taxon>
        <taxon>Metazoa</taxon>
        <taxon>Chordata</taxon>
        <taxon>Craniata</taxon>
        <taxon>Vertebrata</taxon>
        <taxon>Euteleostomi</taxon>
        <taxon>Coelacanthiformes</taxon>
        <taxon>Coelacanthidae</taxon>
        <taxon>Latimeria</taxon>
    </lineage>
</organism>
<dbReference type="SMART" id="SM00174">
    <property type="entry name" value="RHO"/>
    <property type="match status" value="1"/>
</dbReference>
<dbReference type="EMBL" id="AFYH01121123">
    <property type="status" value="NOT_ANNOTATED_CDS"/>
    <property type="molecule type" value="Genomic_DNA"/>
</dbReference>
<keyword evidence="3" id="KW-0342">GTP-binding</keyword>
<keyword evidence="2" id="KW-0547">Nucleotide-binding</keyword>